<organism evidence="1 2">
    <name type="scientific">Morococcus cerebrosus</name>
    <dbReference type="NCBI Taxonomy" id="1056807"/>
    <lineage>
        <taxon>Bacteria</taxon>
        <taxon>Pseudomonadati</taxon>
        <taxon>Pseudomonadota</taxon>
        <taxon>Betaproteobacteria</taxon>
        <taxon>Neisseriales</taxon>
        <taxon>Neisseriaceae</taxon>
        <taxon>Morococcus</taxon>
    </lineage>
</organism>
<reference evidence="1 2" key="1">
    <citation type="submission" date="2014-12" db="EMBL/GenBank/DDBJ databases">
        <title>Genome sequence of Morococcus cerebrosus.</title>
        <authorList>
            <person name="Shin S.-K."/>
            <person name="Yi H."/>
        </authorList>
    </citation>
    <scope>NUCLEOTIDE SEQUENCE [LARGE SCALE GENOMIC DNA]</scope>
    <source>
        <strain evidence="1 2">CIP 81.93</strain>
    </source>
</reference>
<accession>A0A0C1GXR9</accession>
<proteinExistence type="predicted"/>
<evidence type="ECO:0000313" key="1">
    <source>
        <dbReference type="EMBL" id="KIC11015.1"/>
    </source>
</evidence>
<gene>
    <name evidence="1" type="ORF">MCC93_05760</name>
</gene>
<dbReference type="EMBL" id="JUFZ01000024">
    <property type="protein sequence ID" value="KIC11015.1"/>
    <property type="molecule type" value="Genomic_DNA"/>
</dbReference>
<protein>
    <submittedName>
        <fullName evidence="1">Uncharacterized protein</fullName>
    </submittedName>
</protein>
<evidence type="ECO:0000313" key="2">
    <source>
        <dbReference type="Proteomes" id="UP000031390"/>
    </source>
</evidence>
<dbReference type="PATRIC" id="fig|1056807.3.peg.557"/>
<sequence length="304" mass="31418">MPSALVTVKLGAATSPVVGSMLVFNALATGFNWLTFTPSVSAVPLATLVTLLPPLFSPPLVSDTGEPAVPLAIVRPLLPNTLSPAVTCGVVSPSVVSTLLPTVTLLNATSSAVSIVSSLPLRFTRMFLPCFTVTVSPAAIFSLSLSASSFAFSFQPLSAVAFTDLIASWMVFSPVPPISSVDTLPFSFLASPPKMFFRFTWVASSWASVAALFESANGAAPNVVLLSPLTVPVVPSMLTGLPLSCPILTVSASFSCTPPSTVSLTMLLSPLMLIVPPNAYLLLPVVPPTLMPLVTSSPTLSKAS</sequence>
<dbReference type="AlphaFoldDB" id="A0A0C1GXR9"/>
<dbReference type="Proteomes" id="UP000031390">
    <property type="component" value="Unassembled WGS sequence"/>
</dbReference>
<comment type="caution">
    <text evidence="1">The sequence shown here is derived from an EMBL/GenBank/DDBJ whole genome shotgun (WGS) entry which is preliminary data.</text>
</comment>
<name>A0A0C1GXR9_9NEIS</name>